<dbReference type="GO" id="GO:0005975">
    <property type="term" value="P:carbohydrate metabolic process"/>
    <property type="evidence" value="ECO:0007669"/>
    <property type="project" value="InterPro"/>
</dbReference>
<evidence type="ECO:0000313" key="10">
    <source>
        <dbReference type="Proteomes" id="UP000800040"/>
    </source>
</evidence>
<keyword evidence="10" id="KW-1185">Reference proteome</keyword>
<feature type="domain" description="LysM" evidence="7">
    <location>
        <begin position="22"/>
        <end position="70"/>
    </location>
</feature>
<dbReference type="PANTHER" id="PTHR47700:SF2">
    <property type="entry name" value="CHITINASE"/>
    <property type="match status" value="1"/>
</dbReference>
<name>A0A6A5JVE9_9PLEO</name>
<keyword evidence="9" id="KW-0378">Hydrolase</keyword>
<dbReference type="InterPro" id="IPR036861">
    <property type="entry name" value="Endochitinase-like_sf"/>
</dbReference>
<dbReference type="InterPro" id="IPR029070">
    <property type="entry name" value="Chitinase_insertion_sf"/>
</dbReference>
<evidence type="ECO:0000259" key="8">
    <source>
        <dbReference type="PROSITE" id="PS51910"/>
    </source>
</evidence>
<evidence type="ECO:0000256" key="1">
    <source>
        <dbReference type="ARBA" id="ARBA00008682"/>
    </source>
</evidence>
<dbReference type="AlphaFoldDB" id="A0A6A5JVE9"/>
<dbReference type="GO" id="GO:0008843">
    <property type="term" value="F:endochitinase activity"/>
    <property type="evidence" value="ECO:0007669"/>
    <property type="project" value="UniProtKB-EC"/>
</dbReference>
<dbReference type="EMBL" id="ML975580">
    <property type="protein sequence ID" value="KAF1828295.1"/>
    <property type="molecule type" value="Genomic_DNA"/>
</dbReference>
<dbReference type="OrthoDB" id="73875at2759"/>
<dbReference type="Pfam" id="PF00704">
    <property type="entry name" value="Glyco_hydro_18"/>
    <property type="match status" value="1"/>
</dbReference>
<feature type="domain" description="GH18" evidence="8">
    <location>
        <begin position="165"/>
        <end position="508"/>
    </location>
</feature>
<keyword evidence="4" id="KW-0843">Virulence</keyword>
<feature type="region of interest" description="Disordered" evidence="6">
    <location>
        <begin position="1"/>
        <end position="20"/>
    </location>
</feature>
<dbReference type="InterPro" id="IPR036779">
    <property type="entry name" value="LysM_dom_sf"/>
</dbReference>
<evidence type="ECO:0000259" key="7">
    <source>
        <dbReference type="PROSITE" id="PS51782"/>
    </source>
</evidence>
<dbReference type="PROSITE" id="PS51910">
    <property type="entry name" value="GH18_2"/>
    <property type="match status" value="1"/>
</dbReference>
<evidence type="ECO:0000313" key="9">
    <source>
        <dbReference type="EMBL" id="KAF1828295.1"/>
    </source>
</evidence>
<dbReference type="SUPFAM" id="SSF54106">
    <property type="entry name" value="LysM domain"/>
    <property type="match status" value="1"/>
</dbReference>
<feature type="non-terminal residue" evidence="9">
    <location>
        <position position="1"/>
    </location>
</feature>
<dbReference type="InterPro" id="IPR017853">
    <property type="entry name" value="GH"/>
</dbReference>
<dbReference type="EC" id="3.2.1.14" evidence="2"/>
<comment type="similarity">
    <text evidence="1">Belongs to the glycosyl hydrolase 18 family. Chitinase class V subfamily.</text>
</comment>
<dbReference type="Gene3D" id="3.30.60.10">
    <property type="entry name" value="Endochitinase-like"/>
    <property type="match status" value="1"/>
</dbReference>
<dbReference type="InterPro" id="IPR001223">
    <property type="entry name" value="Glyco_hydro18_cat"/>
</dbReference>
<sequence>VCCSKGTLRDRRPKRNPDGSCASYSVQQGDYCAKIAASNGLKVSDIETFNKQTWGWSGCENLFPDSKLCVSAGTPPMPAPISNAVCGPQKPNTPKVTDTRRSALAELNGCPLNVCCNFWGQCGTTPLFCDITGDGTPGHVNPGTAGCISNCGQKIVNNGVGPKSYRNIAYFEAWNGDRPCLYMDVTDVDKSHYSHIHFSFLDLTETFGVSTANVQDQYDKLLDMDGINRVAAFGGWAASTQPSTYWIFREGVKPANREKLASNIAAFISLHGLEGVDIDWEYPGAQDMIGIPAADPLEGENYLEFLKLLRRKLPNKSISIAAPASYWYLRGFPIKKMAEQVGYIVYMTYDLHAQWDYGSSWTQEGCPTGDCLRSHVNATETYNALVMITKAGVESHKIQVGVSSYGRSFRQVEAGCIGPMCKYVGSDSAAEPGRCTNTRGYVSNAEMNEIMVKNSGARWFRDEESDSDILVYNDYEWVAYMNDENKLRRTNYYKSLNFGGVSDWAVDL</sequence>
<gene>
    <name evidence="9" type="ORF">BDW02DRAFT_476626</name>
</gene>
<dbReference type="GO" id="GO:0008061">
    <property type="term" value="F:chitin binding"/>
    <property type="evidence" value="ECO:0007669"/>
    <property type="project" value="UniProtKB-KW"/>
</dbReference>
<reference evidence="9" key="1">
    <citation type="submission" date="2020-01" db="EMBL/GenBank/DDBJ databases">
        <authorList>
            <consortium name="DOE Joint Genome Institute"/>
            <person name="Haridas S."/>
            <person name="Albert R."/>
            <person name="Binder M."/>
            <person name="Bloem J."/>
            <person name="Labutti K."/>
            <person name="Salamov A."/>
            <person name="Andreopoulos B."/>
            <person name="Baker S.E."/>
            <person name="Barry K."/>
            <person name="Bills G."/>
            <person name="Bluhm B.H."/>
            <person name="Cannon C."/>
            <person name="Castanera R."/>
            <person name="Culley D.E."/>
            <person name="Daum C."/>
            <person name="Ezra D."/>
            <person name="Gonzalez J.B."/>
            <person name="Henrissat B."/>
            <person name="Kuo A."/>
            <person name="Liang C."/>
            <person name="Lipzen A."/>
            <person name="Lutzoni F."/>
            <person name="Magnuson J."/>
            <person name="Mondo S."/>
            <person name="Nolan M."/>
            <person name="Ohm R."/>
            <person name="Pangilinan J."/>
            <person name="Park H.-J."/>
            <person name="Ramirez L."/>
            <person name="Alfaro M."/>
            <person name="Sun H."/>
            <person name="Tritt A."/>
            <person name="Yoshinaga Y."/>
            <person name="Zwiers L.-H."/>
            <person name="Turgeon B.G."/>
            <person name="Goodwin S.B."/>
            <person name="Spatafora J.W."/>
            <person name="Crous P.W."/>
            <person name="Grigoriev I.V."/>
        </authorList>
    </citation>
    <scope>NUCLEOTIDE SEQUENCE</scope>
    <source>
        <strain evidence="9">P77</strain>
    </source>
</reference>
<dbReference type="Pfam" id="PF01476">
    <property type="entry name" value="LysM"/>
    <property type="match status" value="1"/>
</dbReference>
<accession>A0A6A5JVE9</accession>
<dbReference type="CDD" id="cd00118">
    <property type="entry name" value="LysM"/>
    <property type="match status" value="1"/>
</dbReference>
<feature type="non-terminal residue" evidence="9">
    <location>
        <position position="508"/>
    </location>
</feature>
<dbReference type="Proteomes" id="UP000800040">
    <property type="component" value="Unassembled WGS sequence"/>
</dbReference>
<dbReference type="InterPro" id="IPR018392">
    <property type="entry name" value="LysM"/>
</dbReference>
<dbReference type="InterPro" id="IPR011583">
    <property type="entry name" value="Chitinase_II/V-like_cat"/>
</dbReference>
<dbReference type="Gene3D" id="3.20.20.80">
    <property type="entry name" value="Glycosidases"/>
    <property type="match status" value="1"/>
</dbReference>
<dbReference type="SMART" id="SM00636">
    <property type="entry name" value="Glyco_18"/>
    <property type="match status" value="1"/>
</dbReference>
<dbReference type="SUPFAM" id="SSF54556">
    <property type="entry name" value="Chitinase insertion domain"/>
    <property type="match status" value="1"/>
</dbReference>
<organism evidence="9 10">
    <name type="scientific">Decorospora gaudefroyi</name>
    <dbReference type="NCBI Taxonomy" id="184978"/>
    <lineage>
        <taxon>Eukaryota</taxon>
        <taxon>Fungi</taxon>
        <taxon>Dikarya</taxon>
        <taxon>Ascomycota</taxon>
        <taxon>Pezizomycotina</taxon>
        <taxon>Dothideomycetes</taxon>
        <taxon>Pleosporomycetidae</taxon>
        <taxon>Pleosporales</taxon>
        <taxon>Pleosporineae</taxon>
        <taxon>Pleosporaceae</taxon>
        <taxon>Decorospora</taxon>
    </lineage>
</organism>
<dbReference type="InterPro" id="IPR053214">
    <property type="entry name" value="LysM12-like"/>
</dbReference>
<evidence type="ECO:0000256" key="5">
    <source>
        <dbReference type="ARBA" id="ARBA00023295"/>
    </source>
</evidence>
<dbReference type="SUPFAM" id="SSF57016">
    <property type="entry name" value="Plant lectins/antimicrobial peptides"/>
    <property type="match status" value="1"/>
</dbReference>
<evidence type="ECO:0000256" key="6">
    <source>
        <dbReference type="SAM" id="MobiDB-lite"/>
    </source>
</evidence>
<evidence type="ECO:0000256" key="3">
    <source>
        <dbReference type="ARBA" id="ARBA00022669"/>
    </source>
</evidence>
<dbReference type="CDD" id="cd02878">
    <property type="entry name" value="GH18_zymocin_alpha"/>
    <property type="match status" value="1"/>
</dbReference>
<keyword evidence="3" id="KW-0147">Chitin-binding</keyword>
<evidence type="ECO:0000256" key="2">
    <source>
        <dbReference type="ARBA" id="ARBA00012729"/>
    </source>
</evidence>
<dbReference type="PANTHER" id="PTHR47700">
    <property type="entry name" value="V CHITINASE, PUTATIVE (AFU_ORTHOLOGUE AFUA_6G13720)-RELATED"/>
    <property type="match status" value="1"/>
</dbReference>
<dbReference type="PROSITE" id="PS51782">
    <property type="entry name" value="LYSM"/>
    <property type="match status" value="1"/>
</dbReference>
<dbReference type="SUPFAM" id="SSF51445">
    <property type="entry name" value="(Trans)glycosidases"/>
    <property type="match status" value="1"/>
</dbReference>
<dbReference type="SMART" id="SM00257">
    <property type="entry name" value="LysM"/>
    <property type="match status" value="1"/>
</dbReference>
<keyword evidence="5" id="KW-0326">Glycosidase</keyword>
<protein>
    <recommendedName>
        <fullName evidence="2">chitinase</fullName>
        <ecNumber evidence="2">3.2.1.14</ecNumber>
    </recommendedName>
</protein>
<dbReference type="Gene3D" id="3.10.350.10">
    <property type="entry name" value="LysM domain"/>
    <property type="match status" value="1"/>
</dbReference>
<evidence type="ECO:0000256" key="4">
    <source>
        <dbReference type="ARBA" id="ARBA00023026"/>
    </source>
</evidence>
<dbReference type="Gene3D" id="3.10.50.10">
    <property type="match status" value="1"/>
</dbReference>
<proteinExistence type="inferred from homology"/>